<dbReference type="PATRIC" id="fig|1291734.4.peg.133"/>
<name>A0A0R1JHX1_9LACO</name>
<dbReference type="PANTHER" id="PTHR37297:SF1">
    <property type="entry name" value="PROTEIN NRDI"/>
    <property type="match status" value="1"/>
</dbReference>
<dbReference type="AlphaFoldDB" id="A0A0R1JHX1"/>
<keyword evidence="3" id="KW-1185">Reference proteome</keyword>
<dbReference type="Pfam" id="PF07972">
    <property type="entry name" value="Flavodoxin_NdrI"/>
    <property type="match status" value="1"/>
</dbReference>
<sequence>MAPINVLFISISGNTRAFAKRLQAYAAAAQAQDPTKPLITLKEISDASLDTGETAPFFVMVPTYLDGGNGIDNGVKELMTNAMGDYLAEPGNAELCRGIIGSGNRNFNEQYCLTAKRYAKEFNAPFLGDYELRGTARDAERIYGLLLAATSNASAKP</sequence>
<reference evidence="2 3" key="1">
    <citation type="journal article" date="2015" name="Genome Announc.">
        <title>Expanding the biotechnology potential of lactobacilli through comparative genomics of 213 strains and associated genera.</title>
        <authorList>
            <person name="Sun Z."/>
            <person name="Harris H.M."/>
            <person name="McCann A."/>
            <person name="Guo C."/>
            <person name="Argimon S."/>
            <person name="Zhang W."/>
            <person name="Yang X."/>
            <person name="Jeffery I.B."/>
            <person name="Cooney J.C."/>
            <person name="Kagawa T.F."/>
            <person name="Liu W."/>
            <person name="Song Y."/>
            <person name="Salvetti E."/>
            <person name="Wrobel A."/>
            <person name="Rasinkangas P."/>
            <person name="Parkhill J."/>
            <person name="Rea M.C."/>
            <person name="O'Sullivan O."/>
            <person name="Ritari J."/>
            <person name="Douillard F.P."/>
            <person name="Paul Ross R."/>
            <person name="Yang R."/>
            <person name="Briner A.E."/>
            <person name="Felis G.E."/>
            <person name="de Vos W.M."/>
            <person name="Barrangou R."/>
            <person name="Klaenhammer T.R."/>
            <person name="Caufield P.W."/>
            <person name="Cui Y."/>
            <person name="Zhang H."/>
            <person name="O'Toole P.W."/>
        </authorList>
    </citation>
    <scope>NUCLEOTIDE SEQUENCE [LARGE SCALE GENOMIC DNA]</scope>
    <source>
        <strain evidence="2 3">JCM 17158</strain>
    </source>
</reference>
<dbReference type="SUPFAM" id="SSF52218">
    <property type="entry name" value="Flavoproteins"/>
    <property type="match status" value="1"/>
</dbReference>
<dbReference type="RefSeq" id="WP_054722845.1">
    <property type="nucleotide sequence ID" value="NZ_AZDJ01000030.1"/>
</dbReference>
<dbReference type="InterPro" id="IPR008254">
    <property type="entry name" value="Flavodoxin/NO_synth"/>
</dbReference>
<dbReference type="OrthoDB" id="350535at2"/>
<evidence type="ECO:0000259" key="1">
    <source>
        <dbReference type="PROSITE" id="PS50902"/>
    </source>
</evidence>
<dbReference type="GO" id="GO:0016651">
    <property type="term" value="F:oxidoreductase activity, acting on NAD(P)H"/>
    <property type="evidence" value="ECO:0007669"/>
    <property type="project" value="UniProtKB-ARBA"/>
</dbReference>
<dbReference type="Gene3D" id="3.40.50.360">
    <property type="match status" value="1"/>
</dbReference>
<dbReference type="PIRSF" id="PIRSF005087">
    <property type="entry name" value="NrdI"/>
    <property type="match status" value="1"/>
</dbReference>
<dbReference type="Proteomes" id="UP000051804">
    <property type="component" value="Unassembled WGS sequence"/>
</dbReference>
<dbReference type="GO" id="GO:0010181">
    <property type="term" value="F:FMN binding"/>
    <property type="evidence" value="ECO:0007669"/>
    <property type="project" value="InterPro"/>
</dbReference>
<dbReference type="STRING" id="1291734.FD02_GL000125"/>
<dbReference type="InterPro" id="IPR004465">
    <property type="entry name" value="RNR_NrdI"/>
</dbReference>
<accession>A0A0R1JHX1</accession>
<evidence type="ECO:0000313" key="2">
    <source>
        <dbReference type="EMBL" id="KRK70944.1"/>
    </source>
</evidence>
<dbReference type="EMBL" id="AZDJ01000030">
    <property type="protein sequence ID" value="KRK70944.1"/>
    <property type="molecule type" value="Genomic_DNA"/>
</dbReference>
<evidence type="ECO:0000313" key="3">
    <source>
        <dbReference type="Proteomes" id="UP000051804"/>
    </source>
</evidence>
<gene>
    <name evidence="2" type="ORF">FD02_GL000125</name>
</gene>
<comment type="caution">
    <text evidence="2">The sequence shown here is derived from an EMBL/GenBank/DDBJ whole genome shotgun (WGS) entry which is preliminary data.</text>
</comment>
<dbReference type="NCBIfam" id="NF002714">
    <property type="entry name" value="PRK02551.1"/>
    <property type="match status" value="1"/>
</dbReference>
<protein>
    <submittedName>
        <fullName evidence="2">Ribonucleotide reduction protein</fullName>
    </submittedName>
</protein>
<proteinExistence type="predicted"/>
<organism evidence="2 3">
    <name type="scientific">Lacticaseibacillus nasuensis JCM 17158</name>
    <dbReference type="NCBI Taxonomy" id="1291734"/>
    <lineage>
        <taxon>Bacteria</taxon>
        <taxon>Bacillati</taxon>
        <taxon>Bacillota</taxon>
        <taxon>Bacilli</taxon>
        <taxon>Lactobacillales</taxon>
        <taxon>Lactobacillaceae</taxon>
        <taxon>Lacticaseibacillus</taxon>
    </lineage>
</organism>
<dbReference type="PROSITE" id="PS50902">
    <property type="entry name" value="FLAVODOXIN_LIKE"/>
    <property type="match status" value="1"/>
</dbReference>
<dbReference type="InterPro" id="IPR029039">
    <property type="entry name" value="Flavoprotein-like_sf"/>
</dbReference>
<feature type="domain" description="Flavodoxin-like" evidence="1">
    <location>
        <begin position="4"/>
        <end position="157"/>
    </location>
</feature>
<dbReference type="PANTHER" id="PTHR37297">
    <property type="entry name" value="PROTEIN NRDI"/>
    <property type="match status" value="1"/>
</dbReference>